<feature type="transmembrane region" description="Helical" evidence="5">
    <location>
        <begin position="47"/>
        <end position="70"/>
    </location>
</feature>
<evidence type="ECO:0000256" key="4">
    <source>
        <dbReference type="ARBA" id="ARBA00023136"/>
    </source>
</evidence>
<dbReference type="GO" id="GO:0016020">
    <property type="term" value="C:membrane"/>
    <property type="evidence" value="ECO:0007669"/>
    <property type="project" value="UniProtKB-SubCell"/>
</dbReference>
<dbReference type="PANTHER" id="PTHR22950">
    <property type="entry name" value="AMINO ACID TRANSPORTER"/>
    <property type="match status" value="1"/>
</dbReference>
<dbReference type="InterPro" id="IPR013057">
    <property type="entry name" value="AA_transpt_TM"/>
</dbReference>
<feature type="transmembrane region" description="Helical" evidence="5">
    <location>
        <begin position="284"/>
        <end position="303"/>
    </location>
</feature>
<evidence type="ECO:0000256" key="3">
    <source>
        <dbReference type="ARBA" id="ARBA00022989"/>
    </source>
</evidence>
<reference evidence="7" key="1">
    <citation type="submission" date="2021-01" db="EMBL/GenBank/DDBJ databases">
        <authorList>
            <person name="Corre E."/>
            <person name="Pelletier E."/>
            <person name="Niang G."/>
            <person name="Scheremetjew M."/>
            <person name="Finn R."/>
            <person name="Kale V."/>
            <person name="Holt S."/>
            <person name="Cochrane G."/>
            <person name="Meng A."/>
            <person name="Brown T."/>
            <person name="Cohen L."/>
        </authorList>
    </citation>
    <scope>NUCLEOTIDE SEQUENCE</scope>
    <source>
        <strain evidence="7">CCMP1756</strain>
    </source>
</reference>
<dbReference type="GO" id="GO:0015179">
    <property type="term" value="F:L-amino acid transmembrane transporter activity"/>
    <property type="evidence" value="ECO:0007669"/>
    <property type="project" value="TreeGrafter"/>
</dbReference>
<dbReference type="OrthoDB" id="28208at2759"/>
<feature type="transmembrane region" description="Helical" evidence="5">
    <location>
        <begin position="135"/>
        <end position="159"/>
    </location>
</feature>
<feature type="transmembrane region" description="Helical" evidence="5">
    <location>
        <begin position="171"/>
        <end position="190"/>
    </location>
</feature>
<evidence type="ECO:0000313" key="8">
    <source>
        <dbReference type="EMBL" id="CAH0365386.1"/>
    </source>
</evidence>
<keyword evidence="3 5" id="KW-1133">Transmembrane helix</keyword>
<accession>A0A7S4ECR9</accession>
<keyword evidence="2 5" id="KW-0812">Transmembrane</keyword>
<feature type="transmembrane region" description="Helical" evidence="5">
    <location>
        <begin position="400"/>
        <end position="428"/>
    </location>
</feature>
<keyword evidence="4 5" id="KW-0472">Membrane</keyword>
<evidence type="ECO:0000313" key="7">
    <source>
        <dbReference type="EMBL" id="CAE0704342.1"/>
    </source>
</evidence>
<sequence length="444" mass="47001">MDKSLMEPARPRRPRPRHGAGLSSILLLNTMIGSGFLSMAFCVQTAGWPLFVGALAVTCFTTYLTSVMLLETGRAVALDTGDMSEVVEKALGIKWRRVNDACNALICLGAIMSYFNAIGALGADALQDLRHDGGIYVLFATYPGFMCWTVLLFAAPFCFYREYGELEVASCSALALTVVTCLALVIAAFVNPHAIPAAPASGVASVGVLGNVLYAAVMQYAVFEMYAGLQDRDTTKGRGVVAHSVLGAGAILLIAGLAGCAATSSDVDANVLTSLNNALTTIKILYACVVMHLCFYIPNDFILGRLYAFRVADLNYLQVSDSVHYAASTVFLAAPLAVMAIIPRELVDCVFELILALTGEVPIALSCFVIPCLAYRAAVLERTPATTPLLGGGAVSEKPVSVAATTATLMFAVVVLVVCPVCTVYQFVDDCVTDGCASYTGRRR</sequence>
<dbReference type="AlphaFoldDB" id="A0A7S4ECR9"/>
<dbReference type="EMBL" id="HBIW01022940">
    <property type="protein sequence ID" value="CAE0704342.1"/>
    <property type="molecule type" value="Transcribed_RNA"/>
</dbReference>
<feature type="transmembrane region" description="Helical" evidence="5">
    <location>
        <begin position="20"/>
        <end position="41"/>
    </location>
</feature>
<reference evidence="8" key="2">
    <citation type="submission" date="2021-11" db="EMBL/GenBank/DDBJ databases">
        <authorList>
            <consortium name="Genoscope - CEA"/>
            <person name="William W."/>
        </authorList>
    </citation>
    <scope>NUCLEOTIDE SEQUENCE</scope>
</reference>
<dbReference type="Pfam" id="PF01490">
    <property type="entry name" value="Aa_trans"/>
    <property type="match status" value="1"/>
</dbReference>
<evidence type="ECO:0000256" key="1">
    <source>
        <dbReference type="ARBA" id="ARBA00004141"/>
    </source>
</evidence>
<evidence type="ECO:0000256" key="5">
    <source>
        <dbReference type="SAM" id="Phobius"/>
    </source>
</evidence>
<protein>
    <recommendedName>
        <fullName evidence="6">Amino acid transporter transmembrane domain-containing protein</fullName>
    </recommendedName>
</protein>
<name>A0A7S4ECR9_9STRA</name>
<dbReference type="Proteomes" id="UP000789595">
    <property type="component" value="Unassembled WGS sequence"/>
</dbReference>
<feature type="transmembrane region" description="Helical" evidence="5">
    <location>
        <begin position="244"/>
        <end position="264"/>
    </location>
</feature>
<gene>
    <name evidence="7" type="ORF">PCAL00307_LOCUS19790</name>
    <name evidence="8" type="ORF">PECAL_1P18250</name>
</gene>
<evidence type="ECO:0000259" key="6">
    <source>
        <dbReference type="Pfam" id="PF01490"/>
    </source>
</evidence>
<evidence type="ECO:0000256" key="2">
    <source>
        <dbReference type="ARBA" id="ARBA00022692"/>
    </source>
</evidence>
<keyword evidence="9" id="KW-1185">Reference proteome</keyword>
<evidence type="ECO:0000313" key="9">
    <source>
        <dbReference type="Proteomes" id="UP000789595"/>
    </source>
</evidence>
<feature type="transmembrane region" description="Helical" evidence="5">
    <location>
        <begin position="323"/>
        <end position="342"/>
    </location>
</feature>
<proteinExistence type="predicted"/>
<feature type="domain" description="Amino acid transporter transmembrane" evidence="6">
    <location>
        <begin position="23"/>
        <end position="377"/>
    </location>
</feature>
<feature type="transmembrane region" description="Helical" evidence="5">
    <location>
        <begin position="202"/>
        <end position="223"/>
    </location>
</feature>
<organism evidence="7">
    <name type="scientific">Pelagomonas calceolata</name>
    <dbReference type="NCBI Taxonomy" id="35677"/>
    <lineage>
        <taxon>Eukaryota</taxon>
        <taxon>Sar</taxon>
        <taxon>Stramenopiles</taxon>
        <taxon>Ochrophyta</taxon>
        <taxon>Pelagophyceae</taxon>
        <taxon>Pelagomonadales</taxon>
        <taxon>Pelagomonadaceae</taxon>
        <taxon>Pelagomonas</taxon>
    </lineage>
</organism>
<feature type="transmembrane region" description="Helical" evidence="5">
    <location>
        <begin position="354"/>
        <end position="379"/>
    </location>
</feature>
<dbReference type="EMBL" id="CAKKNE010000001">
    <property type="protein sequence ID" value="CAH0365386.1"/>
    <property type="molecule type" value="Genomic_DNA"/>
</dbReference>
<feature type="transmembrane region" description="Helical" evidence="5">
    <location>
        <begin position="101"/>
        <end position="123"/>
    </location>
</feature>
<comment type="subcellular location">
    <subcellularLocation>
        <location evidence="1">Membrane</location>
        <topology evidence="1">Multi-pass membrane protein</topology>
    </subcellularLocation>
</comment>